<sequence>SAIRGKPDCHPTRRRWRREASGRDPAHSRAKGRASSLERVPARRRPHTVHASWGTMARNHRCTAHLHRALRLSTIRKTGMPTRVSQGSI</sequence>
<protein>
    <submittedName>
        <fullName evidence="2">Uncharacterized protein</fullName>
    </submittedName>
</protein>
<evidence type="ECO:0000256" key="1">
    <source>
        <dbReference type="SAM" id="MobiDB-lite"/>
    </source>
</evidence>
<feature type="compositionally biased region" description="Basic and acidic residues" evidence="1">
    <location>
        <begin position="18"/>
        <end position="27"/>
    </location>
</feature>
<dbReference type="EMBL" id="UINC01200179">
    <property type="protein sequence ID" value="SVE18946.1"/>
    <property type="molecule type" value="Genomic_DNA"/>
</dbReference>
<feature type="non-terminal residue" evidence="2">
    <location>
        <position position="1"/>
    </location>
</feature>
<organism evidence="2">
    <name type="scientific">marine metagenome</name>
    <dbReference type="NCBI Taxonomy" id="408172"/>
    <lineage>
        <taxon>unclassified sequences</taxon>
        <taxon>metagenomes</taxon>
        <taxon>ecological metagenomes</taxon>
    </lineage>
</organism>
<evidence type="ECO:0000313" key="2">
    <source>
        <dbReference type="EMBL" id="SVE18946.1"/>
    </source>
</evidence>
<proteinExistence type="predicted"/>
<name>A0A383BFI5_9ZZZZ</name>
<gene>
    <name evidence="2" type="ORF">METZ01_LOCUS471800</name>
</gene>
<reference evidence="2" key="1">
    <citation type="submission" date="2018-05" db="EMBL/GenBank/DDBJ databases">
        <authorList>
            <person name="Lanie J.A."/>
            <person name="Ng W.-L."/>
            <person name="Kazmierczak K.M."/>
            <person name="Andrzejewski T.M."/>
            <person name="Davidsen T.M."/>
            <person name="Wayne K.J."/>
            <person name="Tettelin H."/>
            <person name="Glass J.I."/>
            <person name="Rusch D."/>
            <person name="Podicherti R."/>
            <person name="Tsui H.-C.T."/>
            <person name="Winkler M.E."/>
        </authorList>
    </citation>
    <scope>NUCLEOTIDE SEQUENCE</scope>
</reference>
<feature type="compositionally biased region" description="Basic and acidic residues" evidence="1">
    <location>
        <begin position="1"/>
        <end position="11"/>
    </location>
</feature>
<dbReference type="AlphaFoldDB" id="A0A383BFI5"/>
<feature type="region of interest" description="Disordered" evidence="1">
    <location>
        <begin position="1"/>
        <end position="49"/>
    </location>
</feature>
<accession>A0A383BFI5</accession>
<feature type="non-terminal residue" evidence="2">
    <location>
        <position position="89"/>
    </location>
</feature>